<evidence type="ECO:0000256" key="3">
    <source>
        <dbReference type="ARBA" id="ARBA00022723"/>
    </source>
</evidence>
<sequence length="276" mass="30376">MAPRLAPVVSISHGGGPMPILGDPASAALVKSLKTRVPQILKLGTAEQPRAIVLVTAHWSTSVPTISAAERHELLYDYYGFPEEAYNLRYEAPGSPEVAALVEGALREGGLEGRRDLARGWDHGVFVPMTVIHPTASIPIVQLSVLRSEDPATHFAIGRALSKLRAQNIAIVGSGFASLHNLRAMFSGATKTSEFKKLNERWSKEVSEAVQTQDVEERGRKFEGWRKWEGAYEMHPRGGAEHFLPLVVCAGAGGEGRGEKWRDEYVGLDMWSYYWE</sequence>
<dbReference type="InterPro" id="IPR004183">
    <property type="entry name" value="Xdiol_dOase_suB"/>
</dbReference>
<comment type="cofactor">
    <cofactor evidence="1">
        <name>Zn(2+)</name>
        <dbReference type="ChEBI" id="CHEBI:29105"/>
    </cofactor>
</comment>
<dbReference type="Pfam" id="PF02900">
    <property type="entry name" value="LigB"/>
    <property type="match status" value="1"/>
</dbReference>
<evidence type="ECO:0000256" key="5">
    <source>
        <dbReference type="ARBA" id="ARBA00023002"/>
    </source>
</evidence>
<evidence type="ECO:0000313" key="7">
    <source>
        <dbReference type="EMBL" id="KAF2660047.1"/>
    </source>
</evidence>
<dbReference type="PIRSF" id="PIRSF006157">
    <property type="entry name" value="Doxgns_DODA"/>
    <property type="match status" value="1"/>
</dbReference>
<dbReference type="AlphaFoldDB" id="A0A6A6TLG7"/>
<organism evidence="7 8">
    <name type="scientific">Lophiostoma macrostomum CBS 122681</name>
    <dbReference type="NCBI Taxonomy" id="1314788"/>
    <lineage>
        <taxon>Eukaryota</taxon>
        <taxon>Fungi</taxon>
        <taxon>Dikarya</taxon>
        <taxon>Ascomycota</taxon>
        <taxon>Pezizomycotina</taxon>
        <taxon>Dothideomycetes</taxon>
        <taxon>Pleosporomycetidae</taxon>
        <taxon>Pleosporales</taxon>
        <taxon>Lophiostomataceae</taxon>
        <taxon>Lophiostoma</taxon>
    </lineage>
</organism>
<gene>
    <name evidence="7" type="ORF">K491DRAFT_675081</name>
</gene>
<keyword evidence="4" id="KW-0862">Zinc</keyword>
<evidence type="ECO:0000256" key="1">
    <source>
        <dbReference type="ARBA" id="ARBA00001947"/>
    </source>
</evidence>
<dbReference type="CDD" id="cd07363">
    <property type="entry name" value="45_DOPA_Dioxygenase"/>
    <property type="match status" value="1"/>
</dbReference>
<dbReference type="InterPro" id="IPR014436">
    <property type="entry name" value="Extradiol_dOase_DODA"/>
</dbReference>
<dbReference type="GO" id="GO:0016702">
    <property type="term" value="F:oxidoreductase activity, acting on single donors with incorporation of molecular oxygen, incorporation of two atoms of oxygen"/>
    <property type="evidence" value="ECO:0007669"/>
    <property type="project" value="UniProtKB-ARBA"/>
</dbReference>
<evidence type="ECO:0000259" key="6">
    <source>
        <dbReference type="Pfam" id="PF02900"/>
    </source>
</evidence>
<evidence type="ECO:0000256" key="4">
    <source>
        <dbReference type="ARBA" id="ARBA00022833"/>
    </source>
</evidence>
<feature type="domain" description="Extradiol ring-cleavage dioxygenase class III enzyme subunit B" evidence="6">
    <location>
        <begin position="38"/>
        <end position="266"/>
    </location>
</feature>
<dbReference type="SUPFAM" id="SSF53213">
    <property type="entry name" value="LigB-like"/>
    <property type="match status" value="1"/>
</dbReference>
<dbReference type="GO" id="GO:0008270">
    <property type="term" value="F:zinc ion binding"/>
    <property type="evidence" value="ECO:0007669"/>
    <property type="project" value="InterPro"/>
</dbReference>
<dbReference type="PANTHER" id="PTHR30096">
    <property type="entry name" value="4,5-DOPA DIOXYGENASE EXTRADIOL-LIKE PROTEIN"/>
    <property type="match status" value="1"/>
</dbReference>
<dbReference type="Proteomes" id="UP000799324">
    <property type="component" value="Unassembled WGS sequence"/>
</dbReference>
<dbReference type="Gene3D" id="3.40.830.10">
    <property type="entry name" value="LigB-like"/>
    <property type="match status" value="1"/>
</dbReference>
<keyword evidence="3" id="KW-0479">Metal-binding</keyword>
<keyword evidence="7" id="KW-0223">Dioxygenase</keyword>
<protein>
    <submittedName>
        <fullName evidence="7">Extradiol ring-cleavage dioxygenase</fullName>
    </submittedName>
</protein>
<dbReference type="GO" id="GO:0008198">
    <property type="term" value="F:ferrous iron binding"/>
    <property type="evidence" value="ECO:0007669"/>
    <property type="project" value="InterPro"/>
</dbReference>
<reference evidence="7" key="1">
    <citation type="journal article" date="2020" name="Stud. Mycol.">
        <title>101 Dothideomycetes genomes: a test case for predicting lifestyles and emergence of pathogens.</title>
        <authorList>
            <person name="Haridas S."/>
            <person name="Albert R."/>
            <person name="Binder M."/>
            <person name="Bloem J."/>
            <person name="Labutti K."/>
            <person name="Salamov A."/>
            <person name="Andreopoulos B."/>
            <person name="Baker S."/>
            <person name="Barry K."/>
            <person name="Bills G."/>
            <person name="Bluhm B."/>
            <person name="Cannon C."/>
            <person name="Castanera R."/>
            <person name="Culley D."/>
            <person name="Daum C."/>
            <person name="Ezra D."/>
            <person name="Gonzalez J."/>
            <person name="Henrissat B."/>
            <person name="Kuo A."/>
            <person name="Liang C."/>
            <person name="Lipzen A."/>
            <person name="Lutzoni F."/>
            <person name="Magnuson J."/>
            <person name="Mondo S."/>
            <person name="Nolan M."/>
            <person name="Ohm R."/>
            <person name="Pangilinan J."/>
            <person name="Park H.-J."/>
            <person name="Ramirez L."/>
            <person name="Alfaro M."/>
            <person name="Sun H."/>
            <person name="Tritt A."/>
            <person name="Yoshinaga Y."/>
            <person name="Zwiers L.-H."/>
            <person name="Turgeon B."/>
            <person name="Goodwin S."/>
            <person name="Spatafora J."/>
            <person name="Crous P."/>
            <person name="Grigoriev I."/>
        </authorList>
    </citation>
    <scope>NUCLEOTIDE SEQUENCE</scope>
    <source>
        <strain evidence="7">CBS 122681</strain>
    </source>
</reference>
<comment type="similarity">
    <text evidence="2">Belongs to the DODA-type extradiol aromatic ring-opening dioxygenase family.</text>
</comment>
<accession>A0A6A6TLG7</accession>
<dbReference type="PANTHER" id="PTHR30096:SF0">
    <property type="entry name" value="4,5-DOPA DIOXYGENASE EXTRADIOL-LIKE PROTEIN"/>
    <property type="match status" value="1"/>
</dbReference>
<proteinExistence type="inferred from homology"/>
<evidence type="ECO:0000313" key="8">
    <source>
        <dbReference type="Proteomes" id="UP000799324"/>
    </source>
</evidence>
<keyword evidence="8" id="KW-1185">Reference proteome</keyword>
<evidence type="ECO:0000256" key="2">
    <source>
        <dbReference type="ARBA" id="ARBA00007581"/>
    </source>
</evidence>
<dbReference type="EMBL" id="MU004302">
    <property type="protein sequence ID" value="KAF2660047.1"/>
    <property type="molecule type" value="Genomic_DNA"/>
</dbReference>
<keyword evidence="5" id="KW-0560">Oxidoreductase</keyword>
<dbReference type="OrthoDB" id="7396853at2759"/>
<name>A0A6A6TLG7_9PLEO</name>